<comment type="caution">
    <text evidence="2">The sequence shown here is derived from an EMBL/GenBank/DDBJ whole genome shotgun (WGS) entry which is preliminary data.</text>
</comment>
<sequence>MPKTSNLSSESASGKVDPSVLESTADHKNKQHRAKRLAAKERKKIKKIATSCPLPHANSLLSCSVTKFVKFMIRLENAKSPLPAPPSVAEVTAWTNNIDDRESLVARKLPPDSVSQTHATQESGGMDVTPGNARANMNYICNQKISELQAGGIPLVQYTAAPESLWNTATALLLTDNWSGWYKTQQHNLKDLDEDIQGIIERWLGSMRVVYMKQLKSQSHSNLSSANCLPEPSTSLGQLSKRRNHRKKIAKRRYAAAKAIFPKNLGCTVLFKDVSSIFTQVAHQLDEATKQLEKNFKIRANLANLLCQGKSKDESSDAKEPMEAPEQFPLNSYNPIYYDRLTLITQNHLKPKDNIGLQMFFDSICKQTTPSYMNTKNPPIVVVLHGGGPSKTGGTSYTGGSRNTGGPSNAGGPSDPGGTSNTRGLSGLSIITSVLGGSSSASGASGKQKNP</sequence>
<dbReference type="AlphaFoldDB" id="A0A2N5UPU3"/>
<evidence type="ECO:0000256" key="1">
    <source>
        <dbReference type="SAM" id="MobiDB-lite"/>
    </source>
</evidence>
<evidence type="ECO:0000313" key="3">
    <source>
        <dbReference type="Proteomes" id="UP000235388"/>
    </source>
</evidence>
<evidence type="ECO:0000313" key="2">
    <source>
        <dbReference type="EMBL" id="PLW39770.1"/>
    </source>
</evidence>
<feature type="region of interest" description="Disordered" evidence="1">
    <location>
        <begin position="383"/>
        <end position="426"/>
    </location>
</feature>
<dbReference type="STRING" id="200324.A0A2N5UPU3"/>
<feature type="compositionally biased region" description="Polar residues" evidence="1">
    <location>
        <begin position="417"/>
        <end position="426"/>
    </location>
</feature>
<feature type="compositionally biased region" description="Polar residues" evidence="1">
    <location>
        <begin position="1"/>
        <end position="12"/>
    </location>
</feature>
<dbReference type="Proteomes" id="UP000235388">
    <property type="component" value="Unassembled WGS sequence"/>
</dbReference>
<protein>
    <submittedName>
        <fullName evidence="2">Uncharacterized protein</fullName>
    </submittedName>
</protein>
<feature type="compositionally biased region" description="Low complexity" evidence="1">
    <location>
        <begin position="392"/>
        <end position="406"/>
    </location>
</feature>
<name>A0A2N5UPU3_9BASI</name>
<dbReference type="OrthoDB" id="2507084at2759"/>
<dbReference type="EMBL" id="PGCJ01000190">
    <property type="protein sequence ID" value="PLW39770.1"/>
    <property type="molecule type" value="Genomic_DNA"/>
</dbReference>
<keyword evidence="3" id="KW-1185">Reference proteome</keyword>
<organism evidence="2 3">
    <name type="scientific">Puccinia coronata f. sp. avenae</name>
    <dbReference type="NCBI Taxonomy" id="200324"/>
    <lineage>
        <taxon>Eukaryota</taxon>
        <taxon>Fungi</taxon>
        <taxon>Dikarya</taxon>
        <taxon>Basidiomycota</taxon>
        <taxon>Pucciniomycotina</taxon>
        <taxon>Pucciniomycetes</taxon>
        <taxon>Pucciniales</taxon>
        <taxon>Pucciniaceae</taxon>
        <taxon>Puccinia</taxon>
    </lineage>
</organism>
<reference evidence="2 3" key="1">
    <citation type="submission" date="2017-11" db="EMBL/GenBank/DDBJ databases">
        <title>De novo assembly and phasing of dikaryotic genomes from two isolates of Puccinia coronata f. sp. avenae, the causal agent of oat crown rust.</title>
        <authorList>
            <person name="Miller M.E."/>
            <person name="Zhang Y."/>
            <person name="Omidvar V."/>
            <person name="Sperschneider J."/>
            <person name="Schwessinger B."/>
            <person name="Raley C."/>
            <person name="Palmer J.M."/>
            <person name="Garnica D."/>
            <person name="Upadhyaya N."/>
            <person name="Rathjen J."/>
            <person name="Taylor J.M."/>
            <person name="Park R.F."/>
            <person name="Dodds P.N."/>
            <person name="Hirsch C.D."/>
            <person name="Kianian S.F."/>
            <person name="Figueroa M."/>
        </authorList>
    </citation>
    <scope>NUCLEOTIDE SEQUENCE [LARGE SCALE GENOMIC DNA]</scope>
    <source>
        <strain evidence="2">12NC29</strain>
    </source>
</reference>
<accession>A0A2N5UPU3</accession>
<proteinExistence type="predicted"/>
<feature type="region of interest" description="Disordered" evidence="1">
    <location>
        <begin position="1"/>
        <end position="33"/>
    </location>
</feature>
<gene>
    <name evidence="2" type="ORF">PCANC_19803</name>
</gene>